<evidence type="ECO:0000256" key="1">
    <source>
        <dbReference type="SAM" id="Phobius"/>
    </source>
</evidence>
<feature type="transmembrane region" description="Helical" evidence="1">
    <location>
        <begin position="21"/>
        <end position="39"/>
    </location>
</feature>
<keyword evidence="1" id="KW-0472">Membrane</keyword>
<accession>A0ABU6RTK4</accession>
<protein>
    <submittedName>
        <fullName evidence="2">Uncharacterized protein</fullName>
    </submittedName>
</protein>
<feature type="transmembrane region" description="Helical" evidence="1">
    <location>
        <begin position="45"/>
        <end position="71"/>
    </location>
</feature>
<comment type="caution">
    <text evidence="2">The sequence shown here is derived from an EMBL/GenBank/DDBJ whole genome shotgun (WGS) entry which is preliminary data.</text>
</comment>
<name>A0ABU6RTK4_9FABA</name>
<keyword evidence="1" id="KW-0812">Transmembrane</keyword>
<sequence length="107" mass="11537">TNENIPCKCERLTFGPLRRGSLLFPFFSAVVLSVGGLTGGEPAPASAILAGATVSFLAASVLFAASPLLCFPFRHFCTPHRSHRRHCFVSPVELLPPLLCFVLDCHL</sequence>
<dbReference type="EMBL" id="JASCZI010031753">
    <property type="protein sequence ID" value="MED6127367.1"/>
    <property type="molecule type" value="Genomic_DNA"/>
</dbReference>
<evidence type="ECO:0000313" key="2">
    <source>
        <dbReference type="EMBL" id="MED6127367.1"/>
    </source>
</evidence>
<evidence type="ECO:0000313" key="3">
    <source>
        <dbReference type="Proteomes" id="UP001341840"/>
    </source>
</evidence>
<feature type="non-terminal residue" evidence="2">
    <location>
        <position position="1"/>
    </location>
</feature>
<organism evidence="2 3">
    <name type="scientific">Stylosanthes scabra</name>
    <dbReference type="NCBI Taxonomy" id="79078"/>
    <lineage>
        <taxon>Eukaryota</taxon>
        <taxon>Viridiplantae</taxon>
        <taxon>Streptophyta</taxon>
        <taxon>Embryophyta</taxon>
        <taxon>Tracheophyta</taxon>
        <taxon>Spermatophyta</taxon>
        <taxon>Magnoliopsida</taxon>
        <taxon>eudicotyledons</taxon>
        <taxon>Gunneridae</taxon>
        <taxon>Pentapetalae</taxon>
        <taxon>rosids</taxon>
        <taxon>fabids</taxon>
        <taxon>Fabales</taxon>
        <taxon>Fabaceae</taxon>
        <taxon>Papilionoideae</taxon>
        <taxon>50 kb inversion clade</taxon>
        <taxon>dalbergioids sensu lato</taxon>
        <taxon>Dalbergieae</taxon>
        <taxon>Pterocarpus clade</taxon>
        <taxon>Stylosanthes</taxon>
    </lineage>
</organism>
<dbReference type="Proteomes" id="UP001341840">
    <property type="component" value="Unassembled WGS sequence"/>
</dbReference>
<keyword evidence="1" id="KW-1133">Transmembrane helix</keyword>
<reference evidence="2 3" key="1">
    <citation type="journal article" date="2023" name="Plants (Basel)">
        <title>Bridging the Gap: Combining Genomics and Transcriptomics Approaches to Understand Stylosanthes scabra, an Orphan Legume from the Brazilian Caatinga.</title>
        <authorList>
            <person name="Ferreira-Neto J.R.C."/>
            <person name="da Silva M.D."/>
            <person name="Binneck E."/>
            <person name="de Melo N.F."/>
            <person name="da Silva R.H."/>
            <person name="de Melo A.L.T.M."/>
            <person name="Pandolfi V."/>
            <person name="Bustamante F.O."/>
            <person name="Brasileiro-Vidal A.C."/>
            <person name="Benko-Iseppon A.M."/>
        </authorList>
    </citation>
    <scope>NUCLEOTIDE SEQUENCE [LARGE SCALE GENOMIC DNA]</scope>
    <source>
        <tissue evidence="2">Leaves</tissue>
    </source>
</reference>
<proteinExistence type="predicted"/>
<gene>
    <name evidence="2" type="ORF">PIB30_087497</name>
</gene>
<keyword evidence="3" id="KW-1185">Reference proteome</keyword>